<keyword evidence="2" id="KW-0472">Membrane</keyword>
<reference evidence="3" key="1">
    <citation type="submission" date="2021-03" db="EMBL/GenBank/DDBJ databases">
        <authorList>
            <person name="Tagirdzhanova G."/>
        </authorList>
    </citation>
    <scope>NUCLEOTIDE SEQUENCE</scope>
</reference>
<feature type="compositionally biased region" description="Basic and acidic residues" evidence="1">
    <location>
        <begin position="107"/>
        <end position="126"/>
    </location>
</feature>
<keyword evidence="2" id="KW-0812">Transmembrane</keyword>
<dbReference type="OrthoDB" id="5346672at2759"/>
<keyword evidence="4" id="KW-1185">Reference proteome</keyword>
<accession>A0A8H3JAE3</accession>
<feature type="compositionally biased region" description="Basic and acidic residues" evidence="1">
    <location>
        <begin position="208"/>
        <end position="222"/>
    </location>
</feature>
<feature type="transmembrane region" description="Helical" evidence="2">
    <location>
        <begin position="6"/>
        <end position="29"/>
    </location>
</feature>
<evidence type="ECO:0000313" key="4">
    <source>
        <dbReference type="Proteomes" id="UP000664203"/>
    </source>
</evidence>
<feature type="region of interest" description="Disordered" evidence="1">
    <location>
        <begin position="200"/>
        <end position="246"/>
    </location>
</feature>
<feature type="compositionally biased region" description="Low complexity" evidence="1">
    <location>
        <begin position="292"/>
        <end position="305"/>
    </location>
</feature>
<dbReference type="Proteomes" id="UP000664203">
    <property type="component" value="Unassembled WGS sequence"/>
</dbReference>
<feature type="region of interest" description="Disordered" evidence="1">
    <location>
        <begin position="489"/>
        <end position="522"/>
    </location>
</feature>
<feature type="region of interest" description="Disordered" evidence="1">
    <location>
        <begin position="34"/>
        <end position="126"/>
    </location>
</feature>
<feature type="compositionally biased region" description="Basic and acidic residues" evidence="1">
    <location>
        <begin position="34"/>
        <end position="48"/>
    </location>
</feature>
<gene>
    <name evidence="3" type="ORF">ALECFALPRED_001514</name>
</gene>
<keyword evidence="2" id="KW-1133">Transmembrane helix</keyword>
<dbReference type="EMBL" id="CAJPDR010001356">
    <property type="protein sequence ID" value="CAF9943851.1"/>
    <property type="molecule type" value="Genomic_DNA"/>
</dbReference>
<sequence>MELLPIIIIVSLLGFFIILTAVLFTWQYLKAREQRQRRQDSESQERPTRHLTVRSGHVIPKSEAAEAASTRDPASFELPSPRATYTVKCEAERRKTSDTWPPKVAAHRQDKYSKVTDNEAQSKDAGRSKIAAFTWPPKPAASSQGYPSGVVDLEAPTLDAGMPKIAESEPFRRKEEIAKARAKLSRPIVMTERSGSLTLPRPALVTIESRRPSAARSHDSQSRRTSKSKSNPQSRNPSSSKNREIAASLQKAYTGPSILGGGAHQLPASPVLWNSSAHTTESRRTSRRRSSGRSMDSSTVSSRVISDSIQRPPPLFSAVDYGPHVRFAPVQHVSHDDDDVNRVSFLSMTDSASSSYTTEQVLPVMRAPPPSIDELAHDEISPPVSSGLVSDTPNTPGFIRDTPPQLGTPDFGNMSFFDSTRSSDDSNQFESQKKLQRGVSVMSNRSILTIASSEISSNWTIGNAQVVNIYPSVAQDKNRETPPYARRLRSKYGRYPRGRGDKALPGIPKSPLWQNDFGELHE</sequence>
<comment type="caution">
    <text evidence="3">The sequence shown here is derived from an EMBL/GenBank/DDBJ whole genome shotgun (WGS) entry which is preliminary data.</text>
</comment>
<evidence type="ECO:0000256" key="1">
    <source>
        <dbReference type="SAM" id="MobiDB-lite"/>
    </source>
</evidence>
<evidence type="ECO:0000313" key="3">
    <source>
        <dbReference type="EMBL" id="CAF9943851.1"/>
    </source>
</evidence>
<name>A0A8H3JAE3_9LECA</name>
<proteinExistence type="predicted"/>
<dbReference type="AlphaFoldDB" id="A0A8H3JAE3"/>
<protein>
    <submittedName>
        <fullName evidence="3">Uncharacterized protein</fullName>
    </submittedName>
</protein>
<organism evidence="3 4">
    <name type="scientific">Alectoria fallacina</name>
    <dbReference type="NCBI Taxonomy" id="1903189"/>
    <lineage>
        <taxon>Eukaryota</taxon>
        <taxon>Fungi</taxon>
        <taxon>Dikarya</taxon>
        <taxon>Ascomycota</taxon>
        <taxon>Pezizomycotina</taxon>
        <taxon>Lecanoromycetes</taxon>
        <taxon>OSLEUM clade</taxon>
        <taxon>Lecanoromycetidae</taxon>
        <taxon>Lecanorales</taxon>
        <taxon>Lecanorineae</taxon>
        <taxon>Parmeliaceae</taxon>
        <taxon>Alectoria</taxon>
    </lineage>
</organism>
<feature type="region of interest" description="Disordered" evidence="1">
    <location>
        <begin position="272"/>
        <end position="305"/>
    </location>
</feature>
<evidence type="ECO:0000256" key="2">
    <source>
        <dbReference type="SAM" id="Phobius"/>
    </source>
</evidence>
<feature type="compositionally biased region" description="Polar residues" evidence="1">
    <location>
        <begin position="228"/>
        <end position="240"/>
    </location>
</feature>